<dbReference type="GO" id="GO:0009289">
    <property type="term" value="C:pilus"/>
    <property type="evidence" value="ECO:0007669"/>
    <property type="project" value="InterPro"/>
</dbReference>
<feature type="signal peptide" evidence="1">
    <location>
        <begin position="1"/>
        <end position="25"/>
    </location>
</feature>
<name>A0AB38P3U6_9ENTR</name>
<sequence>MIHRITARLLMGGLLLCGGLQPLFAATDNLHFSGTLLTTFCKPVIHGETLGEVVFPEMAAPDLMLRGQSARAKLVISLKDCSGPTLKNGLRVTFSGSEEQALPGFLALDSGSTASGFAIGLETLAGTQVMFNRPAGATFALNPGSNELILNAWLQTVSGTRVMPGTFIATATATFEYL</sequence>
<dbReference type="Proteomes" id="UP000306327">
    <property type="component" value="Unassembled WGS sequence"/>
</dbReference>
<keyword evidence="1" id="KW-0732">Signal</keyword>
<feature type="domain" description="Fimbrial-type adhesion" evidence="2">
    <location>
        <begin position="31"/>
        <end position="177"/>
    </location>
</feature>
<gene>
    <name evidence="3" type="ORF">EcCFBP13530_15765</name>
</gene>
<feature type="chain" id="PRO_5044287723" evidence="1">
    <location>
        <begin position="26"/>
        <end position="178"/>
    </location>
</feature>
<dbReference type="GO" id="GO:0043709">
    <property type="term" value="P:cell adhesion involved in single-species biofilm formation"/>
    <property type="evidence" value="ECO:0007669"/>
    <property type="project" value="TreeGrafter"/>
</dbReference>
<dbReference type="InterPro" id="IPR036937">
    <property type="entry name" value="Adhesion_dom_fimbrial_sf"/>
</dbReference>
<protein>
    <submittedName>
        <fullName evidence="3">Fimbrial protein</fullName>
    </submittedName>
</protein>
<evidence type="ECO:0000259" key="2">
    <source>
        <dbReference type="Pfam" id="PF00419"/>
    </source>
</evidence>
<dbReference type="InterPro" id="IPR008966">
    <property type="entry name" value="Adhesion_dom_sf"/>
</dbReference>
<proteinExistence type="predicted"/>
<dbReference type="Pfam" id="PF00419">
    <property type="entry name" value="Fimbrial"/>
    <property type="match status" value="1"/>
</dbReference>
<dbReference type="RefSeq" id="WP_081047555.1">
    <property type="nucleotide sequence ID" value="NZ_JAVLAJ010000001.1"/>
</dbReference>
<dbReference type="AlphaFoldDB" id="A0AB38P3U6"/>
<evidence type="ECO:0000313" key="3">
    <source>
        <dbReference type="EMBL" id="TKK17801.1"/>
    </source>
</evidence>
<accession>A0AB38P3U6</accession>
<dbReference type="InterPro" id="IPR000259">
    <property type="entry name" value="Adhesion_dom_fimbrial"/>
</dbReference>
<dbReference type="SUPFAM" id="SSF49401">
    <property type="entry name" value="Bacterial adhesins"/>
    <property type="match status" value="1"/>
</dbReference>
<dbReference type="EMBL" id="QGAL01000004">
    <property type="protein sequence ID" value="TKK17801.1"/>
    <property type="molecule type" value="Genomic_DNA"/>
</dbReference>
<comment type="caution">
    <text evidence="3">The sequence shown here is derived from an EMBL/GenBank/DDBJ whole genome shotgun (WGS) entry which is preliminary data.</text>
</comment>
<dbReference type="Gene3D" id="2.60.40.1090">
    <property type="entry name" value="Fimbrial-type adhesion domain"/>
    <property type="match status" value="1"/>
</dbReference>
<evidence type="ECO:0000256" key="1">
    <source>
        <dbReference type="SAM" id="SignalP"/>
    </source>
</evidence>
<evidence type="ECO:0000313" key="4">
    <source>
        <dbReference type="Proteomes" id="UP000306327"/>
    </source>
</evidence>
<reference evidence="3 4" key="1">
    <citation type="journal article" date="2019" name="Sci. Rep.">
        <title>Differences in resource use lead to coexistence of seed-transmitted microbial populations.</title>
        <authorList>
            <person name="Torres-Cortes G."/>
            <person name="Garcia B.J."/>
            <person name="Compant S."/>
            <person name="Rezki S."/>
            <person name="Jones P."/>
            <person name="Preveaux A."/>
            <person name="Briand M."/>
            <person name="Roulet A."/>
            <person name="Bouchez O."/>
            <person name="Jacobson D."/>
            <person name="Barret M."/>
        </authorList>
    </citation>
    <scope>NUCLEOTIDE SEQUENCE [LARGE SCALE GENOMIC DNA]</scope>
    <source>
        <strain evidence="3 4">CFBP13530</strain>
    </source>
</reference>
<dbReference type="PANTHER" id="PTHR33420:SF9">
    <property type="entry name" value="MINOR FIMBRIAL SUBUNIT"/>
    <property type="match status" value="1"/>
</dbReference>
<organism evidence="3 4">
    <name type="scientific">Enterobacter cancerogenus</name>
    <dbReference type="NCBI Taxonomy" id="69218"/>
    <lineage>
        <taxon>Bacteria</taxon>
        <taxon>Pseudomonadati</taxon>
        <taxon>Pseudomonadota</taxon>
        <taxon>Gammaproteobacteria</taxon>
        <taxon>Enterobacterales</taxon>
        <taxon>Enterobacteriaceae</taxon>
        <taxon>Enterobacter</taxon>
        <taxon>Enterobacter cloacae complex</taxon>
    </lineage>
</organism>
<dbReference type="PANTHER" id="PTHR33420">
    <property type="entry name" value="FIMBRIAL SUBUNIT ELFA-RELATED"/>
    <property type="match status" value="1"/>
</dbReference>
<dbReference type="InterPro" id="IPR050263">
    <property type="entry name" value="Bact_Fimbrial_Adh_Pro"/>
</dbReference>